<sequence length="248" mass="27961">MPKSAALPVRNFRKTTKAKVRHAPANLEQRRQVRYLAKHHIDLNHREIARIVGCSERGIPGILTNQYGGGDADIDSMPEDAAFLREYGVSSSSATQKEVFVPYWQPQEDENEGNQANRRRLALRSNHSVHGIGMDLPQSDDREEARAFGTNPSPCSLNPADVHWVTEFFNGAGSLALPQSILEEVVAAGLKEHTVQHIMRKFSHKLDLANYLASMLRVTSIERDIIAGFIIERRNKLRRPCKMEIDDE</sequence>
<dbReference type="EMBL" id="JANIEX010000288">
    <property type="protein sequence ID" value="KAJ3569437.1"/>
    <property type="molecule type" value="Genomic_DNA"/>
</dbReference>
<dbReference type="AlphaFoldDB" id="A0AAD5YWR5"/>
<dbReference type="Proteomes" id="UP001213000">
    <property type="component" value="Unassembled WGS sequence"/>
</dbReference>
<reference evidence="1" key="1">
    <citation type="submission" date="2022-07" db="EMBL/GenBank/DDBJ databases">
        <title>Genome Sequence of Leucocoprinus birnbaumii.</title>
        <authorList>
            <person name="Buettner E."/>
        </authorList>
    </citation>
    <scope>NUCLEOTIDE SEQUENCE</scope>
    <source>
        <strain evidence="1">VT141</strain>
    </source>
</reference>
<name>A0AAD5YWR5_9AGAR</name>
<proteinExistence type="predicted"/>
<gene>
    <name evidence="1" type="ORF">NP233_g5049</name>
</gene>
<organism evidence="1 2">
    <name type="scientific">Leucocoprinus birnbaumii</name>
    <dbReference type="NCBI Taxonomy" id="56174"/>
    <lineage>
        <taxon>Eukaryota</taxon>
        <taxon>Fungi</taxon>
        <taxon>Dikarya</taxon>
        <taxon>Basidiomycota</taxon>
        <taxon>Agaricomycotina</taxon>
        <taxon>Agaricomycetes</taxon>
        <taxon>Agaricomycetidae</taxon>
        <taxon>Agaricales</taxon>
        <taxon>Agaricineae</taxon>
        <taxon>Agaricaceae</taxon>
        <taxon>Leucocoprinus</taxon>
    </lineage>
</organism>
<keyword evidence="2" id="KW-1185">Reference proteome</keyword>
<accession>A0AAD5YWR5</accession>
<comment type="caution">
    <text evidence="1">The sequence shown here is derived from an EMBL/GenBank/DDBJ whole genome shotgun (WGS) entry which is preliminary data.</text>
</comment>
<evidence type="ECO:0000313" key="1">
    <source>
        <dbReference type="EMBL" id="KAJ3569437.1"/>
    </source>
</evidence>
<protein>
    <submittedName>
        <fullName evidence="1">Uncharacterized protein</fullName>
    </submittedName>
</protein>
<evidence type="ECO:0000313" key="2">
    <source>
        <dbReference type="Proteomes" id="UP001213000"/>
    </source>
</evidence>